<evidence type="ECO:0000256" key="1">
    <source>
        <dbReference type="SAM" id="Phobius"/>
    </source>
</evidence>
<proteinExistence type="predicted"/>
<feature type="transmembrane region" description="Helical" evidence="1">
    <location>
        <begin position="6"/>
        <end position="27"/>
    </location>
</feature>
<feature type="non-terminal residue" evidence="2">
    <location>
        <position position="1"/>
    </location>
</feature>
<comment type="caution">
    <text evidence="2">The sequence shown here is derived from an EMBL/GenBank/DDBJ whole genome shotgun (WGS) entry which is preliminary data.</text>
</comment>
<sequence>TIYLPVVTIILPVGTLYLPVGTVGYLLKPTGSDDYHQIIDFLSESHIRCALTTIPVIFDSLVKQFWSTATLKEPELGPPAILATIDNTPYTITEELVRSRLRLADDGGVTDLPILEIYSGMDAVGYVTEGAL</sequence>
<name>A0A6L2LBI7_TANCI</name>
<reference evidence="2" key="1">
    <citation type="journal article" date="2019" name="Sci. Rep.">
        <title>Draft genome of Tanacetum cinerariifolium, the natural source of mosquito coil.</title>
        <authorList>
            <person name="Yamashiro T."/>
            <person name="Shiraishi A."/>
            <person name="Satake H."/>
            <person name="Nakayama K."/>
        </authorList>
    </citation>
    <scope>NUCLEOTIDE SEQUENCE</scope>
</reference>
<dbReference type="EMBL" id="BKCJ010003865">
    <property type="protein sequence ID" value="GEU57635.1"/>
    <property type="molecule type" value="Genomic_DNA"/>
</dbReference>
<organism evidence="2">
    <name type="scientific">Tanacetum cinerariifolium</name>
    <name type="common">Dalmatian daisy</name>
    <name type="synonym">Chrysanthemum cinerariifolium</name>
    <dbReference type="NCBI Taxonomy" id="118510"/>
    <lineage>
        <taxon>Eukaryota</taxon>
        <taxon>Viridiplantae</taxon>
        <taxon>Streptophyta</taxon>
        <taxon>Embryophyta</taxon>
        <taxon>Tracheophyta</taxon>
        <taxon>Spermatophyta</taxon>
        <taxon>Magnoliopsida</taxon>
        <taxon>eudicotyledons</taxon>
        <taxon>Gunneridae</taxon>
        <taxon>Pentapetalae</taxon>
        <taxon>asterids</taxon>
        <taxon>campanulids</taxon>
        <taxon>Asterales</taxon>
        <taxon>Asteraceae</taxon>
        <taxon>Asteroideae</taxon>
        <taxon>Anthemideae</taxon>
        <taxon>Anthemidinae</taxon>
        <taxon>Tanacetum</taxon>
    </lineage>
</organism>
<accession>A0A6L2LBI7</accession>
<keyword evidence="1" id="KW-1133">Transmembrane helix</keyword>
<protein>
    <submittedName>
        <fullName evidence="2">Uncharacterized protein</fullName>
    </submittedName>
</protein>
<dbReference type="AlphaFoldDB" id="A0A6L2LBI7"/>
<keyword evidence="1" id="KW-0812">Transmembrane</keyword>
<gene>
    <name evidence="2" type="ORF">Tci_029613</name>
</gene>
<evidence type="ECO:0000313" key="2">
    <source>
        <dbReference type="EMBL" id="GEU57635.1"/>
    </source>
</evidence>
<keyword evidence="1" id="KW-0472">Membrane</keyword>